<protein>
    <submittedName>
        <fullName evidence="2">Uncharacterized protein</fullName>
    </submittedName>
</protein>
<dbReference type="RefSeq" id="WP_141296788.1">
    <property type="nucleotide sequence ID" value="NZ_BJMN01000015.1"/>
</dbReference>
<comment type="caution">
    <text evidence="2">The sequence shown here is derived from an EMBL/GenBank/DDBJ whole genome shotgun (WGS) entry which is preliminary data.</text>
</comment>
<feature type="transmembrane region" description="Helical" evidence="1">
    <location>
        <begin position="230"/>
        <end position="249"/>
    </location>
</feature>
<keyword evidence="1" id="KW-1133">Transmembrane helix</keyword>
<keyword evidence="1" id="KW-0812">Transmembrane</keyword>
<sequence length="267" mass="28094">MAVELDDVRARRNAYSRVLDEGDELFRTELLSKKILLAMGAAPAADADSWITSRVQNSSVLENELARLVEVLHERNVIGNSLQAVRKWVGEQLWALGSAVVLGTTWPVWVGAVGTAASAWLTATVEAGQATGRLLVPLVLGLLTMGGGVALYMFRGMYYAAEGAGRASSKVSDYLFHRAGAVGTGPEQLFEARVRPALAVIFEKHGRTDDSLAGPAPVVGTLRKAAGSSLVLAIVVLAVSLLAFAVGFADALGDSACVPSTSQFCPQ</sequence>
<feature type="transmembrane region" description="Helical" evidence="1">
    <location>
        <begin position="134"/>
        <end position="154"/>
    </location>
</feature>
<dbReference type="EMBL" id="BJMN01000015">
    <property type="protein sequence ID" value="GEB57175.1"/>
    <property type="molecule type" value="Genomic_DNA"/>
</dbReference>
<evidence type="ECO:0000256" key="1">
    <source>
        <dbReference type="SAM" id="Phobius"/>
    </source>
</evidence>
<proteinExistence type="predicted"/>
<feature type="transmembrane region" description="Helical" evidence="1">
    <location>
        <begin position="93"/>
        <end position="122"/>
    </location>
</feature>
<reference evidence="2 3" key="1">
    <citation type="submission" date="2019-06" db="EMBL/GenBank/DDBJ databases">
        <title>Whole genome shotgun sequence of Streptomyces gardneri NBRC 12865.</title>
        <authorList>
            <person name="Hosoyama A."/>
            <person name="Uohara A."/>
            <person name="Ohji S."/>
            <person name="Ichikawa N."/>
        </authorList>
    </citation>
    <scope>NUCLEOTIDE SEQUENCE [LARGE SCALE GENOMIC DNA]</scope>
    <source>
        <strain evidence="2 3">NBRC 12865</strain>
    </source>
</reference>
<organism evidence="2 3">
    <name type="scientific">Streptomyces gardneri</name>
    <dbReference type="NCBI Taxonomy" id="66892"/>
    <lineage>
        <taxon>Bacteria</taxon>
        <taxon>Bacillati</taxon>
        <taxon>Actinomycetota</taxon>
        <taxon>Actinomycetes</taxon>
        <taxon>Kitasatosporales</taxon>
        <taxon>Streptomycetaceae</taxon>
        <taxon>Streptomyces</taxon>
    </lineage>
</organism>
<keyword evidence="1" id="KW-0472">Membrane</keyword>
<evidence type="ECO:0000313" key="2">
    <source>
        <dbReference type="EMBL" id="GEB57175.1"/>
    </source>
</evidence>
<gene>
    <name evidence="2" type="ORF">SGA01_27800</name>
</gene>
<dbReference type="Proteomes" id="UP000315226">
    <property type="component" value="Unassembled WGS sequence"/>
</dbReference>
<dbReference type="AlphaFoldDB" id="A0A4Y3RHP7"/>
<name>A0A4Y3RHP7_9ACTN</name>
<accession>A0A4Y3RHP7</accession>
<evidence type="ECO:0000313" key="3">
    <source>
        <dbReference type="Proteomes" id="UP000315226"/>
    </source>
</evidence>
<keyword evidence="3" id="KW-1185">Reference proteome</keyword>